<accession>A0AAC9TZW2</accession>
<reference evidence="2 4" key="2">
    <citation type="submission" date="2019-06" db="EMBL/GenBank/DDBJ databases">
        <title>Complete genome of Shewanella marisflavi ECSMB14101, a mussel settlement-inducing bacterium isolated from East China Sea.</title>
        <authorList>
            <person name="Yang J."/>
            <person name="Liang X."/>
            <person name="Chang R."/>
            <person name="Peng L."/>
        </authorList>
    </citation>
    <scope>NUCLEOTIDE SEQUENCE [LARGE SCALE GENOMIC DNA]</scope>
    <source>
        <strain evidence="2 4">ECSMB14101</strain>
    </source>
</reference>
<proteinExistence type="predicted"/>
<dbReference type="EMBL" id="CP041153">
    <property type="protein sequence ID" value="QDF75333.1"/>
    <property type="molecule type" value="Genomic_DNA"/>
</dbReference>
<dbReference type="InterPro" id="IPR014347">
    <property type="entry name" value="Tautomerase/MIF_sf"/>
</dbReference>
<dbReference type="InterPro" id="IPR015017">
    <property type="entry name" value="DUF1904"/>
</dbReference>
<evidence type="ECO:0000313" key="1">
    <source>
        <dbReference type="EMBL" id="ASJ96798.1"/>
    </source>
</evidence>
<dbReference type="Gene3D" id="3.30.429.10">
    <property type="entry name" value="Macrophage Migration Inhibitory Factor"/>
    <property type="match status" value="1"/>
</dbReference>
<dbReference type="Proteomes" id="UP000198233">
    <property type="component" value="Chromosome"/>
</dbReference>
<protein>
    <submittedName>
        <fullName evidence="2">DUF1904 domain-containing protein</fullName>
    </submittedName>
</protein>
<evidence type="ECO:0000313" key="2">
    <source>
        <dbReference type="EMBL" id="QDF75333.1"/>
    </source>
</evidence>
<gene>
    <name evidence="1" type="ORF">CFF01_09515</name>
    <name evidence="2" type="ORF">FGA12_09305</name>
</gene>
<sequence length="110" mass="12682">MPHIRMRGLPQEAVCTMSNTLLDTLAETCQLKPESFTLDWVPSISYRGGAQDNHFVQVEVLWFAKDPNTRHTVEQNIRQAIFAVHSPVKHISIMFQALTPDCYYRDGHHF</sequence>
<dbReference type="EMBL" id="CP022272">
    <property type="protein sequence ID" value="ASJ96798.1"/>
    <property type="molecule type" value="Genomic_DNA"/>
</dbReference>
<dbReference type="AlphaFoldDB" id="A0AAC9TZW2"/>
<dbReference type="KEGG" id="smav:CFF01_09515"/>
<dbReference type="Pfam" id="PF08921">
    <property type="entry name" value="DUF1904"/>
    <property type="match status" value="1"/>
</dbReference>
<dbReference type="RefSeq" id="WP_033540510.1">
    <property type="nucleotide sequence ID" value="NZ_CP022272.1"/>
</dbReference>
<keyword evidence="4" id="KW-1185">Reference proteome</keyword>
<dbReference type="Proteomes" id="UP000318758">
    <property type="component" value="Chromosome"/>
</dbReference>
<evidence type="ECO:0000313" key="3">
    <source>
        <dbReference type="Proteomes" id="UP000198233"/>
    </source>
</evidence>
<name>A0AAC9TZW2_9GAMM</name>
<evidence type="ECO:0000313" key="4">
    <source>
        <dbReference type="Proteomes" id="UP000318758"/>
    </source>
</evidence>
<reference evidence="1 3" key="1">
    <citation type="submission" date="2017-06" db="EMBL/GenBank/DDBJ databases">
        <title>Complete genome sequence of Shewanella marisflavi EP1 associated with anaerobic 2,4-dinitrotoluene reduction and salt tolerance.</title>
        <authorList>
            <person name="Huang J."/>
        </authorList>
    </citation>
    <scope>NUCLEOTIDE SEQUENCE [LARGE SCALE GENOMIC DNA]</scope>
    <source>
        <strain evidence="1 3">EP1</strain>
    </source>
</reference>
<organism evidence="1 3">
    <name type="scientific">Shewanella marisflavi</name>
    <dbReference type="NCBI Taxonomy" id="260364"/>
    <lineage>
        <taxon>Bacteria</taxon>
        <taxon>Pseudomonadati</taxon>
        <taxon>Pseudomonadota</taxon>
        <taxon>Gammaproteobacteria</taxon>
        <taxon>Alteromonadales</taxon>
        <taxon>Shewanellaceae</taxon>
        <taxon>Shewanella</taxon>
    </lineage>
</organism>
<dbReference type="SUPFAM" id="SSF55331">
    <property type="entry name" value="Tautomerase/MIF"/>
    <property type="match status" value="1"/>
</dbReference>